<dbReference type="InterPro" id="IPR032421">
    <property type="entry name" value="PMT_4TMC"/>
</dbReference>
<dbReference type="UniPathway" id="UPA00378"/>
<feature type="transmembrane region" description="Helical" evidence="10">
    <location>
        <begin position="294"/>
        <end position="311"/>
    </location>
</feature>
<protein>
    <recommendedName>
        <fullName evidence="9 10">Polyprenol-phosphate-mannose--protein mannosyltransferase</fullName>
        <ecNumber evidence="10">2.4.1.-</ecNumber>
    </recommendedName>
</protein>
<dbReference type="KEGG" id="stax:MC45_10015"/>
<dbReference type="GO" id="GO:0012505">
    <property type="term" value="C:endomembrane system"/>
    <property type="evidence" value="ECO:0007669"/>
    <property type="project" value="UniProtKB-SubCell"/>
</dbReference>
<dbReference type="GO" id="GO:0005886">
    <property type="term" value="C:plasma membrane"/>
    <property type="evidence" value="ECO:0007669"/>
    <property type="project" value="UniProtKB-SubCell"/>
</dbReference>
<name>A0A097EGG7_9SPHN</name>
<reference evidence="13 14" key="1">
    <citation type="submission" date="2014-09" db="EMBL/GenBank/DDBJ databases">
        <title>Using Illumina technology Improving SMRT sequencing Genome Assembly by RASTools.</title>
        <authorList>
            <person name="Zhou Y."/>
            <person name="Ma T."/>
            <person name="Liu T."/>
        </authorList>
    </citation>
    <scope>NUCLEOTIDE SEQUENCE [LARGE SCALE GENOMIC DNA]</scope>
    <source>
        <strain evidence="13 14">ATCC 55669</strain>
    </source>
</reference>
<keyword evidence="7 10" id="KW-1133">Transmembrane helix</keyword>
<accession>A0A097EGG7</accession>
<keyword evidence="10" id="KW-1003">Cell membrane</keyword>
<dbReference type="InterPro" id="IPR003342">
    <property type="entry name" value="ArnT-like_N"/>
</dbReference>
<evidence type="ECO:0000313" key="14">
    <source>
        <dbReference type="Proteomes" id="UP000033200"/>
    </source>
</evidence>
<dbReference type="HOGENOM" id="CLU_021079_0_0_5"/>
<feature type="transmembrane region" description="Helical" evidence="10">
    <location>
        <begin position="341"/>
        <end position="361"/>
    </location>
</feature>
<feature type="transmembrane region" description="Helical" evidence="10">
    <location>
        <begin position="156"/>
        <end position="171"/>
    </location>
</feature>
<dbReference type="EC" id="2.4.1.-" evidence="10"/>
<dbReference type="eggNOG" id="COG4346">
    <property type="taxonomic scope" value="Bacteria"/>
</dbReference>
<dbReference type="PANTHER" id="PTHR10050:SF46">
    <property type="entry name" value="PROTEIN O-MANNOSYL-TRANSFERASE 2"/>
    <property type="match status" value="1"/>
</dbReference>
<dbReference type="Proteomes" id="UP000033200">
    <property type="component" value="Chromosome"/>
</dbReference>
<feature type="transmembrane region" description="Helical" evidence="10">
    <location>
        <begin position="133"/>
        <end position="149"/>
    </location>
</feature>
<dbReference type="EMBL" id="CP009571">
    <property type="protein sequence ID" value="AIT06648.1"/>
    <property type="molecule type" value="Genomic_DNA"/>
</dbReference>
<keyword evidence="4 10" id="KW-0328">Glycosyltransferase</keyword>
<evidence type="ECO:0000313" key="13">
    <source>
        <dbReference type="EMBL" id="AIT06648.1"/>
    </source>
</evidence>
<comment type="subcellular location">
    <subcellularLocation>
        <location evidence="10">Cell membrane</location>
    </subcellularLocation>
    <subcellularLocation>
        <location evidence="1">Endomembrane system</location>
        <topology evidence="1">Multi-pass membrane protein</topology>
    </subcellularLocation>
</comment>
<evidence type="ECO:0000259" key="11">
    <source>
        <dbReference type="Pfam" id="PF02366"/>
    </source>
</evidence>
<evidence type="ECO:0000256" key="5">
    <source>
        <dbReference type="ARBA" id="ARBA00022679"/>
    </source>
</evidence>
<dbReference type="InterPro" id="IPR027005">
    <property type="entry name" value="PMT-like"/>
</dbReference>
<evidence type="ECO:0000256" key="1">
    <source>
        <dbReference type="ARBA" id="ARBA00004127"/>
    </source>
</evidence>
<evidence type="ECO:0000256" key="7">
    <source>
        <dbReference type="ARBA" id="ARBA00022989"/>
    </source>
</evidence>
<evidence type="ECO:0000256" key="4">
    <source>
        <dbReference type="ARBA" id="ARBA00022676"/>
    </source>
</evidence>
<comment type="function">
    <text evidence="10">Protein O-mannosyltransferase that catalyzes the transfer of a single mannose residue from a polyprenol phospho-mannosyl lipidic donor to the hydroxyl group of selected serine and threonine residues in acceptor proteins.</text>
</comment>
<evidence type="ECO:0000256" key="8">
    <source>
        <dbReference type="ARBA" id="ARBA00023136"/>
    </source>
</evidence>
<comment type="similarity">
    <text evidence="3 10">Belongs to the glycosyltransferase 39 family.</text>
</comment>
<dbReference type="STRING" id="1549858.MC45_10015"/>
<keyword evidence="6 10" id="KW-0812">Transmembrane</keyword>
<gene>
    <name evidence="13" type="ORF">MC45_10015</name>
</gene>
<evidence type="ECO:0000259" key="12">
    <source>
        <dbReference type="Pfam" id="PF16192"/>
    </source>
</evidence>
<keyword evidence="14" id="KW-1185">Reference proteome</keyword>
<organism evidence="13 14">
    <name type="scientific">Sphingomonas taxi</name>
    <dbReference type="NCBI Taxonomy" id="1549858"/>
    <lineage>
        <taxon>Bacteria</taxon>
        <taxon>Pseudomonadati</taxon>
        <taxon>Pseudomonadota</taxon>
        <taxon>Alphaproteobacteria</taxon>
        <taxon>Sphingomonadales</taxon>
        <taxon>Sphingomonadaceae</taxon>
        <taxon>Sphingomonas</taxon>
    </lineage>
</organism>
<proteinExistence type="inferred from homology"/>
<feature type="transmembrane region" description="Helical" evidence="10">
    <location>
        <begin position="108"/>
        <end position="127"/>
    </location>
</feature>
<evidence type="ECO:0000256" key="3">
    <source>
        <dbReference type="ARBA" id="ARBA00007222"/>
    </source>
</evidence>
<comment type="pathway">
    <text evidence="2 10">Protein modification; protein glycosylation.</text>
</comment>
<evidence type="ECO:0000256" key="10">
    <source>
        <dbReference type="RuleBase" id="RU367007"/>
    </source>
</evidence>
<feature type="transmembrane region" description="Helical" evidence="10">
    <location>
        <begin position="373"/>
        <end position="394"/>
    </location>
</feature>
<dbReference type="AlphaFoldDB" id="A0A097EGG7"/>
<evidence type="ECO:0000256" key="2">
    <source>
        <dbReference type="ARBA" id="ARBA00004922"/>
    </source>
</evidence>
<dbReference type="PANTHER" id="PTHR10050">
    <property type="entry name" value="DOLICHYL-PHOSPHATE-MANNOSE--PROTEIN MANNOSYLTRANSFERASE"/>
    <property type="match status" value="1"/>
</dbReference>
<keyword evidence="5 10" id="KW-0808">Transferase</keyword>
<sequence>MRLFSRPLPAALAIGLVAQILFCWRLTTPHVLVFDEVHYVPAARMLRGLVGPVNIEHPLLGKTLIALGMTIFGDGPLGWRALSTVAASAVVTGVFAILWLIFGRVRTASIGAVLTLLNFTVFVQARIAMLDGFMAAFVVTGLAALLWAMRARGAAVWWRWLLGALLLGLAVGTKWTALPYLGLAGATYLIARWRRPDLWPGLHPLVALPLLGGVAMLAYFATFWPAFLYADQPLTFARLLPFQLDMYRQQTQVLPPHTYQSSWWTWPFDWRPVWYFYEPADGAQRGILMLGNPVVMWGGLVAVVAGIAAWVRDGDARTGGVALLWIASVAMWALIPKSLGFYYYYYLSSIWLAMAIAAAFDHWRVRLRYWDEAFLAASAVLFVHFHPILSAAALRGPGSFHGWMWLKSWV</sequence>
<feature type="domain" description="ArnT-like N-terminal" evidence="11">
    <location>
        <begin position="78"/>
        <end position="227"/>
    </location>
</feature>
<dbReference type="GO" id="GO:0004169">
    <property type="term" value="F:dolichyl-phosphate-mannose-protein mannosyltransferase activity"/>
    <property type="evidence" value="ECO:0007669"/>
    <property type="project" value="UniProtKB-UniRule"/>
</dbReference>
<keyword evidence="8 10" id="KW-0472">Membrane</keyword>
<dbReference type="Pfam" id="PF16192">
    <property type="entry name" value="PMT_4TMC"/>
    <property type="match status" value="1"/>
</dbReference>
<feature type="transmembrane region" description="Helical" evidence="10">
    <location>
        <begin position="77"/>
        <end position="101"/>
    </location>
</feature>
<feature type="transmembrane region" description="Helical" evidence="10">
    <location>
        <begin position="205"/>
        <end position="230"/>
    </location>
</feature>
<feature type="domain" description="Protein O-mannosyl-transferase C-terminal four TM" evidence="12">
    <location>
        <begin position="237"/>
        <end position="409"/>
    </location>
</feature>
<evidence type="ECO:0000256" key="6">
    <source>
        <dbReference type="ARBA" id="ARBA00022692"/>
    </source>
</evidence>
<dbReference type="RefSeq" id="WP_038662529.1">
    <property type="nucleotide sequence ID" value="NZ_CP009571.1"/>
</dbReference>
<evidence type="ECO:0000256" key="9">
    <source>
        <dbReference type="ARBA" id="ARBA00093617"/>
    </source>
</evidence>
<dbReference type="Pfam" id="PF02366">
    <property type="entry name" value="PMT"/>
    <property type="match status" value="1"/>
</dbReference>